<keyword evidence="2" id="KW-0430">Lectin</keyword>
<reference evidence="2 3" key="1">
    <citation type="submission" date="2020-04" db="EMBL/GenBank/DDBJ databases">
        <title>Draft genome of Pyxidicoccus fallax type strain.</title>
        <authorList>
            <person name="Whitworth D.E."/>
        </authorList>
    </citation>
    <scope>NUCLEOTIDE SEQUENCE [LARGE SCALE GENOMIC DNA]</scope>
    <source>
        <strain evidence="2 3">DSM 14698</strain>
    </source>
</reference>
<dbReference type="InterPro" id="IPR000772">
    <property type="entry name" value="Ricin_B_lectin"/>
</dbReference>
<dbReference type="Proteomes" id="UP000518300">
    <property type="component" value="Unassembled WGS sequence"/>
</dbReference>
<dbReference type="Pfam" id="PF14200">
    <property type="entry name" value="RicinB_lectin_2"/>
    <property type="match status" value="1"/>
</dbReference>
<sequence>MYAPITSYHASGKCLDIPAGEKDNKVEAQIYDCNGGDNQQWAFIQVDAQNGWGMLKNLYTGKCLDVRGSSMAPQGVVQQYTCGTGDNQLFRRHFGSNLLQVKHSALCISVQGTSNKSKVVQSYCREYNSPTGAYVVTAKWGSYFQYIGFEFP</sequence>
<dbReference type="SMART" id="SM00458">
    <property type="entry name" value="RICIN"/>
    <property type="match status" value="1"/>
</dbReference>
<name>A0A848LXW5_9BACT</name>
<dbReference type="EMBL" id="JABBJJ010000416">
    <property type="protein sequence ID" value="NMO22382.1"/>
    <property type="molecule type" value="Genomic_DNA"/>
</dbReference>
<gene>
    <name evidence="2" type="ORF">HG543_47140</name>
</gene>
<dbReference type="Gene3D" id="2.80.10.50">
    <property type="match status" value="2"/>
</dbReference>
<keyword evidence="3" id="KW-1185">Reference proteome</keyword>
<accession>A0A848LXW5</accession>
<protein>
    <submittedName>
        <fullName evidence="2">Ricin-type beta-trefoil lectin domain protein</fullName>
    </submittedName>
</protein>
<dbReference type="SUPFAM" id="SSF50370">
    <property type="entry name" value="Ricin B-like lectins"/>
    <property type="match status" value="1"/>
</dbReference>
<evidence type="ECO:0000259" key="1">
    <source>
        <dbReference type="SMART" id="SM00458"/>
    </source>
</evidence>
<dbReference type="InterPro" id="IPR035992">
    <property type="entry name" value="Ricin_B-like_lectins"/>
</dbReference>
<evidence type="ECO:0000313" key="2">
    <source>
        <dbReference type="EMBL" id="NMO22382.1"/>
    </source>
</evidence>
<dbReference type="PROSITE" id="PS50231">
    <property type="entry name" value="RICIN_B_LECTIN"/>
    <property type="match status" value="1"/>
</dbReference>
<comment type="caution">
    <text evidence="2">The sequence shown here is derived from an EMBL/GenBank/DDBJ whole genome shotgun (WGS) entry which is preliminary data.</text>
</comment>
<dbReference type="CDD" id="cd00161">
    <property type="entry name" value="beta-trefoil_Ricin-like"/>
    <property type="match status" value="1"/>
</dbReference>
<feature type="domain" description="Ricin B lectin" evidence="1">
    <location>
        <begin position="2"/>
        <end position="143"/>
    </location>
</feature>
<dbReference type="AlphaFoldDB" id="A0A848LXW5"/>
<dbReference type="RefSeq" id="WP_169351528.1">
    <property type="nucleotide sequence ID" value="NZ_JABBJJ010000416.1"/>
</dbReference>
<organism evidence="2 3">
    <name type="scientific">Pyxidicoccus fallax</name>
    <dbReference type="NCBI Taxonomy" id="394095"/>
    <lineage>
        <taxon>Bacteria</taxon>
        <taxon>Pseudomonadati</taxon>
        <taxon>Myxococcota</taxon>
        <taxon>Myxococcia</taxon>
        <taxon>Myxococcales</taxon>
        <taxon>Cystobacterineae</taxon>
        <taxon>Myxococcaceae</taxon>
        <taxon>Pyxidicoccus</taxon>
    </lineage>
</organism>
<evidence type="ECO:0000313" key="3">
    <source>
        <dbReference type="Proteomes" id="UP000518300"/>
    </source>
</evidence>
<proteinExistence type="predicted"/>
<dbReference type="GO" id="GO:0030246">
    <property type="term" value="F:carbohydrate binding"/>
    <property type="evidence" value="ECO:0007669"/>
    <property type="project" value="UniProtKB-KW"/>
</dbReference>